<feature type="chain" id="PRO_5007541930" evidence="5">
    <location>
        <begin position="22"/>
        <end position="187"/>
    </location>
</feature>
<proteinExistence type="predicted"/>
<keyword evidence="1" id="KW-0479">Metal-binding</keyword>
<dbReference type="PROSITE" id="PS50808">
    <property type="entry name" value="ZF_BED"/>
    <property type="match status" value="1"/>
</dbReference>
<keyword evidence="2 4" id="KW-0863">Zinc-finger</keyword>
<evidence type="ECO:0000313" key="7">
    <source>
        <dbReference type="EMBL" id="JAR87986.1"/>
    </source>
</evidence>
<reference evidence="7" key="1">
    <citation type="journal article" date="2018" name="PLoS Negl. Trop. Dis.">
        <title>Sialome diversity of ticks revealed by RNAseq of single tick salivary glands.</title>
        <authorList>
            <person name="Perner J."/>
            <person name="Kropackova S."/>
            <person name="Kopacek P."/>
            <person name="Ribeiro J.M."/>
        </authorList>
    </citation>
    <scope>NUCLEOTIDE SEQUENCE</scope>
    <source>
        <strain evidence="7">Siblings of single egg batch collected in Ceske Budejovice</strain>
        <tissue evidence="7">Salivary glands</tissue>
    </source>
</reference>
<dbReference type="InterPro" id="IPR036236">
    <property type="entry name" value="Znf_C2H2_sf"/>
</dbReference>
<evidence type="ECO:0000256" key="2">
    <source>
        <dbReference type="ARBA" id="ARBA00022771"/>
    </source>
</evidence>
<dbReference type="SUPFAM" id="SSF57667">
    <property type="entry name" value="beta-beta-alpha zinc fingers"/>
    <property type="match status" value="1"/>
</dbReference>
<dbReference type="AlphaFoldDB" id="A0A147BB39"/>
<dbReference type="InterPro" id="IPR003656">
    <property type="entry name" value="Znf_BED"/>
</dbReference>
<dbReference type="GO" id="GO:0008270">
    <property type="term" value="F:zinc ion binding"/>
    <property type="evidence" value="ECO:0007669"/>
    <property type="project" value="UniProtKB-KW"/>
</dbReference>
<accession>A0A147BB39</accession>
<evidence type="ECO:0000256" key="4">
    <source>
        <dbReference type="PROSITE-ProRule" id="PRU00027"/>
    </source>
</evidence>
<feature type="signal peptide" evidence="5">
    <location>
        <begin position="1"/>
        <end position="21"/>
    </location>
</feature>
<protein>
    <submittedName>
        <fullName evidence="7">Putative secreted protein</fullName>
    </submittedName>
</protein>
<dbReference type="EMBL" id="GEGO01007418">
    <property type="protein sequence ID" value="JAR87986.1"/>
    <property type="molecule type" value="Transcribed_RNA"/>
</dbReference>
<name>A0A147BB39_IXORI</name>
<dbReference type="SMART" id="SM00614">
    <property type="entry name" value="ZnF_BED"/>
    <property type="match status" value="1"/>
</dbReference>
<evidence type="ECO:0000256" key="3">
    <source>
        <dbReference type="ARBA" id="ARBA00022833"/>
    </source>
</evidence>
<organism evidence="7">
    <name type="scientific">Ixodes ricinus</name>
    <name type="common">Common tick</name>
    <name type="synonym">Acarus ricinus</name>
    <dbReference type="NCBI Taxonomy" id="34613"/>
    <lineage>
        <taxon>Eukaryota</taxon>
        <taxon>Metazoa</taxon>
        <taxon>Ecdysozoa</taxon>
        <taxon>Arthropoda</taxon>
        <taxon>Chelicerata</taxon>
        <taxon>Arachnida</taxon>
        <taxon>Acari</taxon>
        <taxon>Parasitiformes</taxon>
        <taxon>Ixodida</taxon>
        <taxon>Ixodoidea</taxon>
        <taxon>Ixodidae</taxon>
        <taxon>Ixodinae</taxon>
        <taxon>Ixodes</taxon>
    </lineage>
</organism>
<dbReference type="GO" id="GO:0003677">
    <property type="term" value="F:DNA binding"/>
    <property type="evidence" value="ECO:0007669"/>
    <property type="project" value="InterPro"/>
</dbReference>
<dbReference type="Pfam" id="PF02892">
    <property type="entry name" value="zf-BED"/>
    <property type="match status" value="1"/>
</dbReference>
<evidence type="ECO:0000256" key="5">
    <source>
        <dbReference type="SAM" id="SignalP"/>
    </source>
</evidence>
<feature type="domain" description="BED-type" evidence="6">
    <location>
        <begin position="46"/>
        <end position="96"/>
    </location>
</feature>
<sequence>MLYVHVVSLVHVVALVCVCLCSSLMEPRQETSGTQQPRRSTQPPASTRSLVWTHFRKVCKGEAVCNLCESPLRTPSGTTTTLVNHLKRHASQYAEFQAAAKVRPANQPSIADVLKKNGTAASETGGFGPEDCEDGCARPATVHYCARPGIPGFIEGGSSRLPATIKNNAVAHVSAEVVRRHQGEGAT</sequence>
<evidence type="ECO:0000256" key="1">
    <source>
        <dbReference type="ARBA" id="ARBA00022723"/>
    </source>
</evidence>
<keyword evidence="5" id="KW-0732">Signal</keyword>
<evidence type="ECO:0000259" key="6">
    <source>
        <dbReference type="PROSITE" id="PS50808"/>
    </source>
</evidence>
<keyword evidence="3" id="KW-0862">Zinc</keyword>